<keyword evidence="3" id="KW-1185">Reference proteome</keyword>
<dbReference type="EMBL" id="VYZN01000073">
    <property type="protein sequence ID" value="KAE9524043.1"/>
    <property type="molecule type" value="Genomic_DNA"/>
</dbReference>
<dbReference type="AlphaFoldDB" id="A0A6G0T088"/>
<organism evidence="2 3">
    <name type="scientific">Aphis glycines</name>
    <name type="common">Soybean aphid</name>
    <dbReference type="NCBI Taxonomy" id="307491"/>
    <lineage>
        <taxon>Eukaryota</taxon>
        <taxon>Metazoa</taxon>
        <taxon>Ecdysozoa</taxon>
        <taxon>Arthropoda</taxon>
        <taxon>Hexapoda</taxon>
        <taxon>Insecta</taxon>
        <taxon>Pterygota</taxon>
        <taxon>Neoptera</taxon>
        <taxon>Paraneoptera</taxon>
        <taxon>Hemiptera</taxon>
        <taxon>Sternorrhyncha</taxon>
        <taxon>Aphidomorpha</taxon>
        <taxon>Aphidoidea</taxon>
        <taxon>Aphididae</taxon>
        <taxon>Aphidini</taxon>
        <taxon>Aphis</taxon>
        <taxon>Aphis</taxon>
    </lineage>
</organism>
<sequence length="178" mass="20268">MTDHNVSWKKLLVFFCLISNTSAAILTIDITATRALSSNCECISTLMYLLNSFSSVVFKIKPCNIRTSSATKLAIGVHTRAFKREATYTENSFEGLVNNKCGYFASGFVDTTLAPHSGTWFPLSKRWNILIYCSITNRYTYTGRLQFTFFKFIIYHMSLNSNIFFGQIIFVSRFDCIS</sequence>
<feature type="chain" id="PRO_5026119113" evidence="1">
    <location>
        <begin position="24"/>
        <end position="178"/>
    </location>
</feature>
<name>A0A6G0T088_APHGL</name>
<protein>
    <submittedName>
        <fullName evidence="2">Uncharacterized protein</fullName>
    </submittedName>
</protein>
<keyword evidence="1" id="KW-0732">Signal</keyword>
<reference evidence="2 3" key="1">
    <citation type="submission" date="2019-08" db="EMBL/GenBank/DDBJ databases">
        <title>The genome of the soybean aphid Biotype 1, its phylome, world population structure and adaptation to the North American continent.</title>
        <authorList>
            <person name="Giordano R."/>
            <person name="Donthu R.K."/>
            <person name="Hernandez A.G."/>
            <person name="Wright C.L."/>
            <person name="Zimin A.V."/>
        </authorList>
    </citation>
    <scope>NUCLEOTIDE SEQUENCE [LARGE SCALE GENOMIC DNA]</scope>
    <source>
        <tissue evidence="2">Whole aphids</tissue>
    </source>
</reference>
<evidence type="ECO:0000313" key="2">
    <source>
        <dbReference type="EMBL" id="KAE9524043.1"/>
    </source>
</evidence>
<evidence type="ECO:0000313" key="3">
    <source>
        <dbReference type="Proteomes" id="UP000475862"/>
    </source>
</evidence>
<accession>A0A6G0T088</accession>
<feature type="signal peptide" evidence="1">
    <location>
        <begin position="1"/>
        <end position="23"/>
    </location>
</feature>
<gene>
    <name evidence="2" type="ORF">AGLY_015524</name>
</gene>
<evidence type="ECO:0000256" key="1">
    <source>
        <dbReference type="SAM" id="SignalP"/>
    </source>
</evidence>
<proteinExistence type="predicted"/>
<comment type="caution">
    <text evidence="2">The sequence shown here is derived from an EMBL/GenBank/DDBJ whole genome shotgun (WGS) entry which is preliminary data.</text>
</comment>
<dbReference type="Proteomes" id="UP000475862">
    <property type="component" value="Unassembled WGS sequence"/>
</dbReference>